<reference evidence="3 4" key="1">
    <citation type="submission" date="2015-10" db="EMBL/GenBank/DDBJ databases">
        <authorList>
            <person name="Gilbert D.G."/>
        </authorList>
    </citation>
    <scope>NUCLEOTIDE SEQUENCE [LARGE SCALE GENOMIC DNA]</scope>
    <source>
        <strain evidence="3">COMA1</strain>
    </source>
</reference>
<dbReference type="OrthoDB" id="9813719at2"/>
<feature type="active site" evidence="1">
    <location>
        <position position="136"/>
    </location>
</feature>
<dbReference type="PANTHER" id="PTHR13504">
    <property type="entry name" value="FIDO DOMAIN-CONTAINING PROTEIN DDB_G0283145"/>
    <property type="match status" value="1"/>
</dbReference>
<dbReference type="PROSITE" id="PS51459">
    <property type="entry name" value="FIDO"/>
    <property type="match status" value="1"/>
</dbReference>
<dbReference type="AlphaFoldDB" id="A0A0S4L9L2"/>
<accession>A0A0S4L9L2</accession>
<dbReference type="STRING" id="1742972.COMA1_11674"/>
<sequence>MTIADEIQPEGETSGDDISGLILVQLKTRAERNVAEAQAISLAYDKYIFEARRKKQGARWLTDKCIRAVHQDMLGAIWDWAGNYRTENLNIGMDWRHIPEQVRLLCDDFLHWDSATSTMPILEVAARLQNRLTKIHPFRNGNGRHARLITDIFFHSRRHPLPEWPQTHLMSEGHQIRAQYVAAMRDADQGDFSSLVKFFEYCLPSCS</sequence>
<name>A0A0S4L9L2_9BACT</name>
<evidence type="ECO:0000256" key="1">
    <source>
        <dbReference type="PIRSR" id="PIRSR640198-1"/>
    </source>
</evidence>
<dbReference type="SUPFAM" id="SSF140931">
    <property type="entry name" value="Fic-like"/>
    <property type="match status" value="1"/>
</dbReference>
<dbReference type="NCBIfam" id="TIGR02613">
    <property type="entry name" value="mob_myst_B"/>
    <property type="match status" value="1"/>
</dbReference>
<evidence type="ECO:0000313" key="3">
    <source>
        <dbReference type="EMBL" id="CUS34391.1"/>
    </source>
</evidence>
<dbReference type="InterPro" id="IPR036597">
    <property type="entry name" value="Fido-like_dom_sf"/>
</dbReference>
<proteinExistence type="predicted"/>
<dbReference type="Pfam" id="PF02661">
    <property type="entry name" value="Fic"/>
    <property type="match status" value="1"/>
</dbReference>
<feature type="domain" description="Fido" evidence="2">
    <location>
        <begin position="61"/>
        <end position="201"/>
    </location>
</feature>
<evidence type="ECO:0000313" key="4">
    <source>
        <dbReference type="Proteomes" id="UP000199032"/>
    </source>
</evidence>
<dbReference type="RefSeq" id="WP_090746301.1">
    <property type="nucleotide sequence ID" value="NZ_CZQA01000001.1"/>
</dbReference>
<dbReference type="InterPro" id="IPR013436">
    <property type="entry name" value="Mobile_mystery_prot_B"/>
</dbReference>
<evidence type="ECO:0000259" key="2">
    <source>
        <dbReference type="PROSITE" id="PS51459"/>
    </source>
</evidence>
<keyword evidence="4" id="KW-1185">Reference proteome</keyword>
<protein>
    <submittedName>
        <fullName evidence="3">Putative Fic family protein</fullName>
    </submittedName>
</protein>
<dbReference type="InterPro" id="IPR040198">
    <property type="entry name" value="Fido_containing"/>
</dbReference>
<dbReference type="PANTHER" id="PTHR13504:SF39">
    <property type="entry name" value="CELL FILAMENTATION PROTEIN"/>
    <property type="match status" value="1"/>
</dbReference>
<dbReference type="EMBL" id="CZQA01000001">
    <property type="protein sequence ID" value="CUS34391.1"/>
    <property type="molecule type" value="Genomic_DNA"/>
</dbReference>
<dbReference type="InterPro" id="IPR003812">
    <property type="entry name" value="Fido"/>
</dbReference>
<gene>
    <name evidence="3" type="ORF">COMA1_11674</name>
</gene>
<dbReference type="Gene3D" id="1.10.3290.10">
    <property type="entry name" value="Fido-like domain"/>
    <property type="match status" value="1"/>
</dbReference>
<organism evidence="3 4">
    <name type="scientific">Candidatus Nitrospira nitrosa</name>
    <dbReference type="NCBI Taxonomy" id="1742972"/>
    <lineage>
        <taxon>Bacteria</taxon>
        <taxon>Pseudomonadati</taxon>
        <taxon>Nitrospirota</taxon>
        <taxon>Nitrospiria</taxon>
        <taxon>Nitrospirales</taxon>
        <taxon>Nitrospiraceae</taxon>
        <taxon>Nitrospira</taxon>
    </lineage>
</organism>
<dbReference type="Proteomes" id="UP000199032">
    <property type="component" value="Unassembled WGS sequence"/>
</dbReference>